<dbReference type="InterPro" id="IPR036271">
    <property type="entry name" value="Tet_transcr_reg_TetR-rel_C_sf"/>
</dbReference>
<dbReference type="PRINTS" id="PR00455">
    <property type="entry name" value="HTHTETR"/>
</dbReference>
<evidence type="ECO:0000256" key="1">
    <source>
        <dbReference type="ARBA" id="ARBA00023015"/>
    </source>
</evidence>
<dbReference type="PANTHER" id="PTHR30055:SF234">
    <property type="entry name" value="HTH-TYPE TRANSCRIPTIONAL REGULATOR BETI"/>
    <property type="match status" value="1"/>
</dbReference>
<dbReference type="PROSITE" id="PS50977">
    <property type="entry name" value="HTH_TETR_2"/>
    <property type="match status" value="1"/>
</dbReference>
<dbReference type="InterPro" id="IPR050109">
    <property type="entry name" value="HTH-type_TetR-like_transc_reg"/>
</dbReference>
<evidence type="ECO:0000259" key="6">
    <source>
        <dbReference type="PROSITE" id="PS50977"/>
    </source>
</evidence>
<dbReference type="InterPro" id="IPR009057">
    <property type="entry name" value="Homeodomain-like_sf"/>
</dbReference>
<dbReference type="Proteomes" id="UP000228945">
    <property type="component" value="Chromosome"/>
</dbReference>
<dbReference type="OrthoDB" id="9795011at2"/>
<reference evidence="7 8" key="1">
    <citation type="submission" date="2017-10" db="EMBL/GenBank/DDBJ databases">
        <title>Genome sequence of Caulobacter mirabilis FWC38.</title>
        <authorList>
            <person name="Fiebig A."/>
            <person name="Crosson S."/>
        </authorList>
    </citation>
    <scope>NUCLEOTIDE SEQUENCE [LARGE SCALE GENOMIC DNA]</scope>
    <source>
        <strain evidence="7 8">FWC 38</strain>
    </source>
</reference>
<dbReference type="Pfam" id="PF21597">
    <property type="entry name" value="TetR_C_43"/>
    <property type="match status" value="1"/>
</dbReference>
<feature type="DNA-binding region" description="H-T-H motif" evidence="4">
    <location>
        <begin position="40"/>
        <end position="59"/>
    </location>
</feature>
<dbReference type="GO" id="GO:0000976">
    <property type="term" value="F:transcription cis-regulatory region binding"/>
    <property type="evidence" value="ECO:0007669"/>
    <property type="project" value="TreeGrafter"/>
</dbReference>
<keyword evidence="2 4" id="KW-0238">DNA-binding</keyword>
<evidence type="ECO:0000256" key="3">
    <source>
        <dbReference type="ARBA" id="ARBA00023163"/>
    </source>
</evidence>
<sequence length="198" mass="21278">MVNAEGKSPTRKPRADGQRNRERLVEAAKAGFAETGPEVSLEEIARRAGVGIGTLYRHFPTRDAVVEAVYRREVEQLAQAATRLSDTLPPGDALHQWMRVFIDYIAAKKLIAPALSAMVGGPSDLYAASGKHITGAMALLTERAIAAGEIRADADPTDLLRAVVGFAYSPAGPDWETSALRLIDILMDGLRTGSQRLA</sequence>
<name>A0A2D2B4E5_9CAUL</name>
<dbReference type="InterPro" id="IPR001647">
    <property type="entry name" value="HTH_TetR"/>
</dbReference>
<proteinExistence type="predicted"/>
<dbReference type="SUPFAM" id="SSF48498">
    <property type="entry name" value="Tetracyclin repressor-like, C-terminal domain"/>
    <property type="match status" value="1"/>
</dbReference>
<dbReference type="Pfam" id="PF00440">
    <property type="entry name" value="TetR_N"/>
    <property type="match status" value="1"/>
</dbReference>
<accession>A0A2D2B4E5</accession>
<feature type="domain" description="HTH tetR-type" evidence="6">
    <location>
        <begin position="18"/>
        <end position="77"/>
    </location>
</feature>
<evidence type="ECO:0000256" key="5">
    <source>
        <dbReference type="SAM" id="MobiDB-lite"/>
    </source>
</evidence>
<keyword evidence="3" id="KW-0804">Transcription</keyword>
<protein>
    <submittedName>
        <fullName evidence="7">TetR family transcriptional regulator</fullName>
    </submittedName>
</protein>
<dbReference type="Gene3D" id="1.10.357.10">
    <property type="entry name" value="Tetracycline Repressor, domain 2"/>
    <property type="match status" value="1"/>
</dbReference>
<dbReference type="GO" id="GO:0003700">
    <property type="term" value="F:DNA-binding transcription factor activity"/>
    <property type="evidence" value="ECO:0007669"/>
    <property type="project" value="TreeGrafter"/>
</dbReference>
<gene>
    <name evidence="7" type="ORF">CSW64_19530</name>
</gene>
<dbReference type="InterPro" id="IPR049445">
    <property type="entry name" value="TetR_SbtR-like_C"/>
</dbReference>
<dbReference type="SUPFAM" id="SSF46689">
    <property type="entry name" value="Homeodomain-like"/>
    <property type="match status" value="1"/>
</dbReference>
<keyword evidence="1" id="KW-0805">Transcription regulation</keyword>
<dbReference type="EMBL" id="CP024201">
    <property type="protein sequence ID" value="ATQ45123.1"/>
    <property type="molecule type" value="Genomic_DNA"/>
</dbReference>
<organism evidence="7 8">
    <name type="scientific">Caulobacter mirabilis</name>
    <dbReference type="NCBI Taxonomy" id="69666"/>
    <lineage>
        <taxon>Bacteria</taxon>
        <taxon>Pseudomonadati</taxon>
        <taxon>Pseudomonadota</taxon>
        <taxon>Alphaproteobacteria</taxon>
        <taxon>Caulobacterales</taxon>
        <taxon>Caulobacteraceae</taxon>
        <taxon>Caulobacter</taxon>
    </lineage>
</organism>
<dbReference type="KEGG" id="cmb:CSW64_19530"/>
<evidence type="ECO:0000313" key="7">
    <source>
        <dbReference type="EMBL" id="ATQ45123.1"/>
    </source>
</evidence>
<dbReference type="AlphaFoldDB" id="A0A2D2B4E5"/>
<keyword evidence="8" id="KW-1185">Reference proteome</keyword>
<evidence type="ECO:0000256" key="2">
    <source>
        <dbReference type="ARBA" id="ARBA00023125"/>
    </source>
</evidence>
<evidence type="ECO:0000313" key="8">
    <source>
        <dbReference type="Proteomes" id="UP000228945"/>
    </source>
</evidence>
<dbReference type="PANTHER" id="PTHR30055">
    <property type="entry name" value="HTH-TYPE TRANSCRIPTIONAL REGULATOR RUTR"/>
    <property type="match status" value="1"/>
</dbReference>
<feature type="region of interest" description="Disordered" evidence="5">
    <location>
        <begin position="1"/>
        <end position="21"/>
    </location>
</feature>
<evidence type="ECO:0000256" key="4">
    <source>
        <dbReference type="PROSITE-ProRule" id="PRU00335"/>
    </source>
</evidence>